<accession>A0A4P2VDM0</accession>
<dbReference type="OrthoDB" id="11728at2157"/>
<evidence type="ECO:0000313" key="3">
    <source>
        <dbReference type="Proteomes" id="UP000509448"/>
    </source>
</evidence>
<name>A0A4P2VDM0_9ARCH</name>
<evidence type="ECO:0000259" key="1">
    <source>
        <dbReference type="Pfam" id="PF18551"/>
    </source>
</evidence>
<gene>
    <name evidence="2" type="ORF">NAS2_0553</name>
</gene>
<proteinExistence type="predicted"/>
<dbReference type="Proteomes" id="UP000509448">
    <property type="component" value="Chromosome"/>
</dbReference>
<dbReference type="InterPro" id="IPR040572">
    <property type="entry name" value="TackOD1"/>
</dbReference>
<evidence type="ECO:0000313" key="2">
    <source>
        <dbReference type="EMBL" id="BBE41942.1"/>
    </source>
</evidence>
<keyword evidence="3" id="KW-1185">Reference proteome</keyword>
<sequence length="298" mass="32736">MEPGISLRMSIYRRPEARRLLSRLLEEERLYAPGSGADDVLGDMLRLGMLREAARESWLRDPTSGATSFSLRPSCPYCGSSDIEKEELMEHIGCGYVGRASDFLQGGECKICPRCGRPADLRVIGSWFYCRSCRRSFQSPRIIASSGDRTVRVEELEPVVVTRYEVNPVMREEVRGVLSLYSRLEDRLRSLGYSVEESASVTGVSGVPQKFDLIASAQGRSVYADVILAESEPLLLAGVMGQLVKYFDVAHGSRLLLVLVPMSDLPRRLLGSCCPGMIHILGGGSPEEATGAIEGLDL</sequence>
<reference evidence="2 3" key="1">
    <citation type="journal article" date="2019" name="ISME J.">
        <title>Isolation and characterization of a thermophilic sulfur- and iron-reducing thaumarchaeote from a terrestrial acidic hot spring.</title>
        <authorList>
            <person name="Kato S."/>
            <person name="Itoh T."/>
            <person name="Yuki M."/>
            <person name="Nagamori M."/>
            <person name="Ohnishi M."/>
            <person name="Uematsu K."/>
            <person name="Suzuki K."/>
            <person name="Takashina T."/>
            <person name="Ohkuma M."/>
        </authorList>
    </citation>
    <scope>NUCLEOTIDE SEQUENCE [LARGE SCALE GENOMIC DNA]</scope>
    <source>
        <strain evidence="2 3">NAS-02</strain>
    </source>
</reference>
<organism evidence="2 3">
    <name type="scientific">Conexivisphaera calida</name>
    <dbReference type="NCBI Taxonomy" id="1874277"/>
    <lineage>
        <taxon>Archaea</taxon>
        <taxon>Nitrososphaerota</taxon>
        <taxon>Conexivisphaeria</taxon>
        <taxon>Conexivisphaerales</taxon>
        <taxon>Conexivisphaeraceae</taxon>
        <taxon>Conexivisphaera</taxon>
    </lineage>
</organism>
<dbReference type="EMBL" id="AP018732">
    <property type="protein sequence ID" value="BBE41942.1"/>
    <property type="molecule type" value="Genomic_DNA"/>
</dbReference>
<dbReference type="GeneID" id="55584371"/>
<dbReference type="Pfam" id="PF18551">
    <property type="entry name" value="TackOD1"/>
    <property type="match status" value="1"/>
</dbReference>
<dbReference type="RefSeq" id="WP_174448231.1">
    <property type="nucleotide sequence ID" value="NZ_AP018732.1"/>
</dbReference>
<dbReference type="KEGG" id="ccai:NAS2_0553"/>
<dbReference type="AlphaFoldDB" id="A0A4P2VDM0"/>
<feature type="domain" description="Thaumarchaeal output" evidence="1">
    <location>
        <begin position="59"/>
        <end position="144"/>
    </location>
</feature>
<protein>
    <recommendedName>
        <fullName evidence="1">Thaumarchaeal output domain-containing protein</fullName>
    </recommendedName>
</protein>